<accession>A0A8H6Z2T2</accession>
<comment type="caution">
    <text evidence="3">The sequence shown here is derived from an EMBL/GenBank/DDBJ whole genome shotgun (WGS) entry which is preliminary data.</text>
</comment>
<evidence type="ECO:0000256" key="1">
    <source>
        <dbReference type="SAM" id="MobiDB-lite"/>
    </source>
</evidence>
<keyword evidence="2" id="KW-0812">Transmembrane</keyword>
<sequence>MRIYANTTNDRTVPYVTAAIEVHDPFRNALNLEMDTQYNHLIASYSHPLEGKGQIRSGRRLHEVICIFVPFIVCIVLPVAVVRLSLDVLASRARIQALEISASTAQKLSSHIFEGTENGPDLVPDTREMETAVSEPN</sequence>
<keyword evidence="2" id="KW-0472">Membrane</keyword>
<reference evidence="3" key="1">
    <citation type="submission" date="2020-05" db="EMBL/GenBank/DDBJ databases">
        <title>Mycena genomes resolve the evolution of fungal bioluminescence.</title>
        <authorList>
            <person name="Tsai I.J."/>
        </authorList>
    </citation>
    <scope>NUCLEOTIDE SEQUENCE</scope>
    <source>
        <strain evidence="3">CCC161011</strain>
    </source>
</reference>
<feature type="transmembrane region" description="Helical" evidence="2">
    <location>
        <begin position="64"/>
        <end position="86"/>
    </location>
</feature>
<evidence type="ECO:0000313" key="3">
    <source>
        <dbReference type="EMBL" id="KAF7371568.1"/>
    </source>
</evidence>
<protein>
    <submittedName>
        <fullName evidence="3">DUF676-domain-containing protein</fullName>
    </submittedName>
</protein>
<evidence type="ECO:0000313" key="4">
    <source>
        <dbReference type="Proteomes" id="UP000620124"/>
    </source>
</evidence>
<dbReference type="Proteomes" id="UP000620124">
    <property type="component" value="Unassembled WGS sequence"/>
</dbReference>
<dbReference type="OrthoDB" id="273452at2759"/>
<organism evidence="3 4">
    <name type="scientific">Mycena venus</name>
    <dbReference type="NCBI Taxonomy" id="2733690"/>
    <lineage>
        <taxon>Eukaryota</taxon>
        <taxon>Fungi</taxon>
        <taxon>Dikarya</taxon>
        <taxon>Basidiomycota</taxon>
        <taxon>Agaricomycotina</taxon>
        <taxon>Agaricomycetes</taxon>
        <taxon>Agaricomycetidae</taxon>
        <taxon>Agaricales</taxon>
        <taxon>Marasmiineae</taxon>
        <taxon>Mycenaceae</taxon>
        <taxon>Mycena</taxon>
    </lineage>
</organism>
<dbReference type="AlphaFoldDB" id="A0A8H6Z2T2"/>
<evidence type="ECO:0000256" key="2">
    <source>
        <dbReference type="SAM" id="Phobius"/>
    </source>
</evidence>
<name>A0A8H6Z2T2_9AGAR</name>
<feature type="region of interest" description="Disordered" evidence="1">
    <location>
        <begin position="114"/>
        <end position="137"/>
    </location>
</feature>
<keyword evidence="2" id="KW-1133">Transmembrane helix</keyword>
<dbReference type="EMBL" id="JACAZI010000001">
    <property type="protein sequence ID" value="KAF7371568.1"/>
    <property type="molecule type" value="Genomic_DNA"/>
</dbReference>
<gene>
    <name evidence="3" type="ORF">MVEN_00012100</name>
</gene>
<proteinExistence type="predicted"/>
<keyword evidence="4" id="KW-1185">Reference proteome</keyword>